<accession>A0AA86N910</accession>
<evidence type="ECO:0000313" key="11">
    <source>
        <dbReference type="Proteomes" id="UP001642409"/>
    </source>
</evidence>
<dbReference type="GO" id="GO:0042555">
    <property type="term" value="C:MCM complex"/>
    <property type="evidence" value="ECO:0007669"/>
    <property type="project" value="TreeGrafter"/>
</dbReference>
<evidence type="ECO:0000313" key="9">
    <source>
        <dbReference type="EMBL" id="CAI9915244.1"/>
    </source>
</evidence>
<feature type="region of interest" description="Disordered" evidence="7">
    <location>
        <begin position="1"/>
        <end position="36"/>
    </location>
</feature>
<dbReference type="SUPFAM" id="SSF52540">
    <property type="entry name" value="P-loop containing nucleoside triphosphate hydrolases"/>
    <property type="match status" value="1"/>
</dbReference>
<dbReference type="InterPro" id="IPR031327">
    <property type="entry name" value="MCM"/>
</dbReference>
<feature type="compositionally biased region" description="Polar residues" evidence="7">
    <location>
        <begin position="21"/>
        <end position="36"/>
    </location>
</feature>
<gene>
    <name evidence="9" type="ORF">HINF_LOCUS2889</name>
    <name evidence="10" type="ORF">HINF_LOCUS76072</name>
</gene>
<dbReference type="Pfam" id="PF00493">
    <property type="entry name" value="MCM"/>
    <property type="match status" value="1"/>
</dbReference>
<dbReference type="SUPFAM" id="SSF50249">
    <property type="entry name" value="Nucleic acid-binding proteins"/>
    <property type="match status" value="1"/>
</dbReference>
<dbReference type="InterPro" id="IPR033762">
    <property type="entry name" value="MCM_OB"/>
</dbReference>
<keyword evidence="4 6" id="KW-0067">ATP-binding</keyword>
<feature type="domain" description="MCM C-terminal AAA(+) ATPase" evidence="8">
    <location>
        <begin position="382"/>
        <end position="583"/>
    </location>
</feature>
<dbReference type="InterPro" id="IPR027417">
    <property type="entry name" value="P-loop_NTPase"/>
</dbReference>
<evidence type="ECO:0000256" key="4">
    <source>
        <dbReference type="ARBA" id="ARBA00022840"/>
    </source>
</evidence>
<evidence type="ECO:0000256" key="5">
    <source>
        <dbReference type="ARBA" id="ARBA00023125"/>
    </source>
</evidence>
<keyword evidence="2" id="KW-0235">DNA replication</keyword>
<dbReference type="InterPro" id="IPR041562">
    <property type="entry name" value="MCM_lid"/>
</dbReference>
<feature type="compositionally biased region" description="Low complexity" evidence="7">
    <location>
        <begin position="1"/>
        <end position="20"/>
    </location>
</feature>
<dbReference type="PRINTS" id="PR01657">
    <property type="entry name" value="MCMFAMILY"/>
</dbReference>
<evidence type="ECO:0000256" key="2">
    <source>
        <dbReference type="ARBA" id="ARBA00022705"/>
    </source>
</evidence>
<dbReference type="GO" id="GO:0000727">
    <property type="term" value="P:double-strand break repair via break-induced replication"/>
    <property type="evidence" value="ECO:0007669"/>
    <property type="project" value="TreeGrafter"/>
</dbReference>
<evidence type="ECO:0000313" key="10">
    <source>
        <dbReference type="EMBL" id="CAL6110760.1"/>
    </source>
</evidence>
<dbReference type="GO" id="GO:0005524">
    <property type="term" value="F:ATP binding"/>
    <property type="evidence" value="ECO:0007669"/>
    <property type="project" value="UniProtKB-KW"/>
</dbReference>
<evidence type="ECO:0000256" key="7">
    <source>
        <dbReference type="SAM" id="MobiDB-lite"/>
    </source>
</evidence>
<protein>
    <submittedName>
        <fullName evidence="9">DNA replication licensing factor MCM4</fullName>
    </submittedName>
    <submittedName>
        <fullName evidence="10">DNA_replication licensing factor MCM4</fullName>
    </submittedName>
</protein>
<comment type="caution">
    <text evidence="9">The sequence shown here is derived from an EMBL/GenBank/DDBJ whole genome shotgun (WGS) entry which is preliminary data.</text>
</comment>
<dbReference type="FunFam" id="3.40.50.300:FF:002469">
    <property type="entry name" value="Cell division control protein 21"/>
    <property type="match status" value="1"/>
</dbReference>
<comment type="similarity">
    <text evidence="1 6">Belongs to the MCM family.</text>
</comment>
<keyword evidence="11" id="KW-1185">Reference proteome</keyword>
<evidence type="ECO:0000256" key="1">
    <source>
        <dbReference type="ARBA" id="ARBA00008010"/>
    </source>
</evidence>
<dbReference type="GO" id="GO:0017116">
    <property type="term" value="F:single-stranded DNA helicase activity"/>
    <property type="evidence" value="ECO:0007669"/>
    <property type="project" value="TreeGrafter"/>
</dbReference>
<name>A0AA86N910_9EUKA</name>
<dbReference type="Proteomes" id="UP001642409">
    <property type="component" value="Unassembled WGS sequence"/>
</dbReference>
<keyword evidence="5 6" id="KW-0238">DNA-binding</keyword>
<dbReference type="GO" id="GO:0006271">
    <property type="term" value="P:DNA strand elongation involved in DNA replication"/>
    <property type="evidence" value="ECO:0007669"/>
    <property type="project" value="TreeGrafter"/>
</dbReference>
<keyword evidence="3 6" id="KW-0547">Nucleotide-binding</keyword>
<dbReference type="InterPro" id="IPR001208">
    <property type="entry name" value="MCM_dom"/>
</dbReference>
<dbReference type="PROSITE" id="PS50051">
    <property type="entry name" value="MCM_2"/>
    <property type="match status" value="1"/>
</dbReference>
<reference evidence="10 11" key="2">
    <citation type="submission" date="2024-07" db="EMBL/GenBank/DDBJ databases">
        <authorList>
            <person name="Akdeniz Z."/>
        </authorList>
    </citation>
    <scope>NUCLEOTIDE SEQUENCE [LARGE SCALE GENOMIC DNA]</scope>
</reference>
<proteinExistence type="inferred from homology"/>
<dbReference type="GO" id="GO:0003697">
    <property type="term" value="F:single-stranded DNA binding"/>
    <property type="evidence" value="ECO:0007669"/>
    <property type="project" value="TreeGrafter"/>
</dbReference>
<dbReference type="Gene3D" id="2.40.50.140">
    <property type="entry name" value="Nucleic acid-binding proteins"/>
    <property type="match status" value="1"/>
</dbReference>
<organism evidence="9">
    <name type="scientific">Hexamita inflata</name>
    <dbReference type="NCBI Taxonomy" id="28002"/>
    <lineage>
        <taxon>Eukaryota</taxon>
        <taxon>Metamonada</taxon>
        <taxon>Diplomonadida</taxon>
        <taxon>Hexamitidae</taxon>
        <taxon>Hexamitinae</taxon>
        <taxon>Hexamita</taxon>
    </lineage>
</organism>
<dbReference type="EMBL" id="CAXDID020000695">
    <property type="protein sequence ID" value="CAL6110760.1"/>
    <property type="molecule type" value="Genomic_DNA"/>
</dbReference>
<sequence>MSQPQSQPQSQQQLQTPSQPANNPHRSTGGSAIGGQSSFVVAPQKLVQDAQPSQSTNTQVQNQAQQLNINPQQVIEELTVYLKQFCIPELEATLAGNNQEVFLLDLTHLQAVKPDFYTQIQATPDLIYLFGDLGLHQVLEELLQHQLNELPPADRDHPQVKSLFAEKLIHIQNLRLFAHKCPDSEKTSMRSLSPIFIDRLISVEGLLVSKSETIPEAVQVTFSCKSCGMKLKQLLSKQTVNIPLSCSCGGKDISMNYDETEYVSKLKLKLQESPDSTKSGETPVNISCMALKQQMSDVQPGDQVVITCVYRVQPERLNAAQSAIRAQFKPFLDVMWIDCVKRGQKDIEAQLRNELFQFQAEQTIPAEIQELIPQSDSETDANLLRLIKSIAPSIFGQEYLQIKLALLLQAVQGTKHESLRQNIHLLLIGDPGQAKSQLIKFMAQITPRSVYTSGKNSSQAGLTAVVQRNQGDVSLEPGALVLASNGLCALDEFDKLDETVRGVLHECMEQQTVSVAKAGVVCTLQAQTAILAAANPIDSKYNMKKTVLQNLNLEASLISRFDLIFLLLDQNDQEQDRRLANHLMSLYFVEESHDTISTDLLKRYIQLSRQVVPKMSEQAKVELEQSYIYLRKTSTNGRVAATPRQLLALMRLSQARAKLRFADQVTQTDVKVAYKLLVSALKMSCTDENGLIDVQLINVDKMVDLEKIERVSKMVLKIVEKEGEISITNLVQKIGVQAGADIINEAVQLLSDQGTVSRAREMVFLVK</sequence>
<dbReference type="Pfam" id="PF17207">
    <property type="entry name" value="MCM_OB"/>
    <property type="match status" value="1"/>
</dbReference>
<dbReference type="EMBL" id="CATOUU010000068">
    <property type="protein sequence ID" value="CAI9915244.1"/>
    <property type="molecule type" value="Genomic_DNA"/>
</dbReference>
<evidence type="ECO:0000259" key="8">
    <source>
        <dbReference type="PROSITE" id="PS50051"/>
    </source>
</evidence>
<dbReference type="Gene3D" id="3.40.50.300">
    <property type="entry name" value="P-loop containing nucleotide triphosphate hydrolases"/>
    <property type="match status" value="1"/>
</dbReference>
<dbReference type="AlphaFoldDB" id="A0AA86N910"/>
<dbReference type="SMART" id="SM00350">
    <property type="entry name" value="MCM"/>
    <property type="match status" value="1"/>
</dbReference>
<dbReference type="Pfam" id="PF17855">
    <property type="entry name" value="MCM_lid"/>
    <property type="match status" value="1"/>
</dbReference>
<reference evidence="9" key="1">
    <citation type="submission" date="2023-06" db="EMBL/GenBank/DDBJ databases">
        <authorList>
            <person name="Kurt Z."/>
        </authorList>
    </citation>
    <scope>NUCLEOTIDE SEQUENCE</scope>
</reference>
<dbReference type="PANTHER" id="PTHR11630">
    <property type="entry name" value="DNA REPLICATION LICENSING FACTOR MCM FAMILY MEMBER"/>
    <property type="match status" value="1"/>
</dbReference>
<dbReference type="GO" id="GO:0005634">
    <property type="term" value="C:nucleus"/>
    <property type="evidence" value="ECO:0007669"/>
    <property type="project" value="TreeGrafter"/>
</dbReference>
<evidence type="ECO:0000256" key="3">
    <source>
        <dbReference type="ARBA" id="ARBA00022741"/>
    </source>
</evidence>
<evidence type="ECO:0000256" key="6">
    <source>
        <dbReference type="RuleBase" id="RU004070"/>
    </source>
</evidence>
<dbReference type="GO" id="GO:1902975">
    <property type="term" value="P:mitotic DNA replication initiation"/>
    <property type="evidence" value="ECO:0007669"/>
    <property type="project" value="TreeGrafter"/>
</dbReference>
<dbReference type="PANTHER" id="PTHR11630:SF66">
    <property type="entry name" value="DNA REPLICATION LICENSING FACTOR MCM4"/>
    <property type="match status" value="1"/>
</dbReference>
<dbReference type="Gene3D" id="2.20.28.10">
    <property type="match status" value="1"/>
</dbReference>
<dbReference type="InterPro" id="IPR012340">
    <property type="entry name" value="NA-bd_OB-fold"/>
</dbReference>